<dbReference type="EMBL" id="JAIWYP010000002">
    <property type="protein sequence ID" value="KAH3867021.1"/>
    <property type="molecule type" value="Genomic_DNA"/>
</dbReference>
<gene>
    <name evidence="1" type="ORF">DPMN_030146</name>
</gene>
<comment type="caution">
    <text evidence="1">The sequence shown here is derived from an EMBL/GenBank/DDBJ whole genome shotgun (WGS) entry which is preliminary data.</text>
</comment>
<protein>
    <submittedName>
        <fullName evidence="1">Uncharacterized protein</fullName>
    </submittedName>
</protein>
<accession>A0A9D4LZU0</accession>
<keyword evidence="2" id="KW-1185">Reference proteome</keyword>
<reference evidence="1" key="2">
    <citation type="submission" date="2020-11" db="EMBL/GenBank/DDBJ databases">
        <authorList>
            <person name="McCartney M.A."/>
            <person name="Auch B."/>
            <person name="Kono T."/>
            <person name="Mallez S."/>
            <person name="Becker A."/>
            <person name="Gohl D.M."/>
            <person name="Silverstein K.A.T."/>
            <person name="Koren S."/>
            <person name="Bechman K.B."/>
            <person name="Herman A."/>
            <person name="Abrahante J.E."/>
            <person name="Garbe J."/>
        </authorList>
    </citation>
    <scope>NUCLEOTIDE SEQUENCE</scope>
    <source>
        <strain evidence="1">Duluth1</strain>
        <tissue evidence="1">Whole animal</tissue>
    </source>
</reference>
<dbReference type="Proteomes" id="UP000828390">
    <property type="component" value="Unassembled WGS sequence"/>
</dbReference>
<proteinExistence type="predicted"/>
<sequence>MFFRYDVLSRLPSQKRPFKVVPTPVESTIDAGKTMKFDPSTWAVEHSEEFAFESQFLRGKNTPS</sequence>
<evidence type="ECO:0000313" key="1">
    <source>
        <dbReference type="EMBL" id="KAH3867021.1"/>
    </source>
</evidence>
<name>A0A9D4LZU0_DREPO</name>
<reference evidence="1" key="1">
    <citation type="journal article" date="2019" name="bioRxiv">
        <title>The Genome of the Zebra Mussel, Dreissena polymorpha: A Resource for Invasive Species Research.</title>
        <authorList>
            <person name="McCartney M.A."/>
            <person name="Auch B."/>
            <person name="Kono T."/>
            <person name="Mallez S."/>
            <person name="Zhang Y."/>
            <person name="Obille A."/>
            <person name="Becker A."/>
            <person name="Abrahante J.E."/>
            <person name="Garbe J."/>
            <person name="Badalamenti J.P."/>
            <person name="Herman A."/>
            <person name="Mangelson H."/>
            <person name="Liachko I."/>
            <person name="Sullivan S."/>
            <person name="Sone E.D."/>
            <person name="Koren S."/>
            <person name="Silverstein K.A.T."/>
            <person name="Beckman K.B."/>
            <person name="Gohl D.M."/>
        </authorList>
    </citation>
    <scope>NUCLEOTIDE SEQUENCE</scope>
    <source>
        <strain evidence="1">Duluth1</strain>
        <tissue evidence="1">Whole animal</tissue>
    </source>
</reference>
<evidence type="ECO:0000313" key="2">
    <source>
        <dbReference type="Proteomes" id="UP000828390"/>
    </source>
</evidence>
<dbReference type="AlphaFoldDB" id="A0A9D4LZU0"/>
<organism evidence="1 2">
    <name type="scientific">Dreissena polymorpha</name>
    <name type="common">Zebra mussel</name>
    <name type="synonym">Mytilus polymorpha</name>
    <dbReference type="NCBI Taxonomy" id="45954"/>
    <lineage>
        <taxon>Eukaryota</taxon>
        <taxon>Metazoa</taxon>
        <taxon>Spiralia</taxon>
        <taxon>Lophotrochozoa</taxon>
        <taxon>Mollusca</taxon>
        <taxon>Bivalvia</taxon>
        <taxon>Autobranchia</taxon>
        <taxon>Heteroconchia</taxon>
        <taxon>Euheterodonta</taxon>
        <taxon>Imparidentia</taxon>
        <taxon>Neoheterodontei</taxon>
        <taxon>Myida</taxon>
        <taxon>Dreissenoidea</taxon>
        <taxon>Dreissenidae</taxon>
        <taxon>Dreissena</taxon>
    </lineage>
</organism>